<evidence type="ECO:0000256" key="4">
    <source>
        <dbReference type="ARBA" id="ARBA00022692"/>
    </source>
</evidence>
<evidence type="ECO:0000256" key="1">
    <source>
        <dbReference type="ARBA" id="ARBA00004141"/>
    </source>
</evidence>
<keyword evidence="3 8" id="KW-0813">Transport</keyword>
<evidence type="ECO:0000259" key="11">
    <source>
        <dbReference type="PROSITE" id="PS50850"/>
    </source>
</evidence>
<protein>
    <submittedName>
        <fullName evidence="12">Putative MFS sugar transporter</fullName>
    </submittedName>
</protein>
<comment type="similarity">
    <text evidence="2 8">Belongs to the major facilitator superfamily. Sugar transporter (TC 2.A.1.1) family.</text>
</comment>
<dbReference type="FunFam" id="1.20.1250.20:FF:000134">
    <property type="entry name" value="MFS sugar transporter protein"/>
    <property type="match status" value="1"/>
</dbReference>
<feature type="compositionally biased region" description="Basic and acidic residues" evidence="9">
    <location>
        <begin position="491"/>
        <end position="516"/>
    </location>
</feature>
<feature type="transmembrane region" description="Helical" evidence="10">
    <location>
        <begin position="48"/>
        <end position="67"/>
    </location>
</feature>
<comment type="catalytic activity">
    <reaction evidence="7">
        <text>myo-inositol(out) + H(+)(out) = myo-inositol(in) + H(+)(in)</text>
        <dbReference type="Rhea" id="RHEA:60364"/>
        <dbReference type="ChEBI" id="CHEBI:15378"/>
        <dbReference type="ChEBI" id="CHEBI:17268"/>
    </reaction>
</comment>
<dbReference type="AlphaFoldDB" id="A0A074SKE3"/>
<keyword evidence="12" id="KW-0762">Sugar transport</keyword>
<evidence type="ECO:0000256" key="3">
    <source>
        <dbReference type="ARBA" id="ARBA00022448"/>
    </source>
</evidence>
<feature type="domain" description="Major facilitator superfamily (MFS) profile" evidence="11">
    <location>
        <begin position="10"/>
        <end position="450"/>
    </location>
</feature>
<evidence type="ECO:0000256" key="10">
    <source>
        <dbReference type="SAM" id="Phobius"/>
    </source>
</evidence>
<dbReference type="STRING" id="1423351.A0A074SKE3"/>
<evidence type="ECO:0000256" key="2">
    <source>
        <dbReference type="ARBA" id="ARBA00010992"/>
    </source>
</evidence>
<dbReference type="PANTHER" id="PTHR48022:SF46">
    <property type="entry name" value="SUGAR TRANSPORTER, PUTATIVE (AFU_ORTHOLOGUE AFUA_1G11830)-RELATED"/>
    <property type="match status" value="1"/>
</dbReference>
<accession>A0A074SKE3</accession>
<name>A0A074SKE3_9AGAM</name>
<feature type="transmembrane region" description="Helical" evidence="10">
    <location>
        <begin position="355"/>
        <end position="373"/>
    </location>
</feature>
<dbReference type="InterPro" id="IPR005829">
    <property type="entry name" value="Sugar_transporter_CS"/>
</dbReference>
<dbReference type="InterPro" id="IPR050360">
    <property type="entry name" value="MFS_Sugar_Transporters"/>
</dbReference>
<dbReference type="Proteomes" id="UP000027456">
    <property type="component" value="Unassembled WGS sequence"/>
</dbReference>
<feature type="transmembrane region" description="Helical" evidence="10">
    <location>
        <begin position="79"/>
        <end position="98"/>
    </location>
</feature>
<dbReference type="InterPro" id="IPR036259">
    <property type="entry name" value="MFS_trans_sf"/>
</dbReference>
<evidence type="ECO:0000256" key="6">
    <source>
        <dbReference type="ARBA" id="ARBA00023136"/>
    </source>
</evidence>
<dbReference type="EMBL" id="AZST01000244">
    <property type="protein sequence ID" value="KEP50537.1"/>
    <property type="molecule type" value="Genomic_DNA"/>
</dbReference>
<evidence type="ECO:0000313" key="13">
    <source>
        <dbReference type="Proteomes" id="UP000027456"/>
    </source>
</evidence>
<dbReference type="SUPFAM" id="SSF103473">
    <property type="entry name" value="MFS general substrate transporter"/>
    <property type="match status" value="1"/>
</dbReference>
<dbReference type="GO" id="GO:0005351">
    <property type="term" value="F:carbohydrate:proton symporter activity"/>
    <property type="evidence" value="ECO:0007669"/>
    <property type="project" value="TreeGrafter"/>
</dbReference>
<dbReference type="GO" id="GO:0016020">
    <property type="term" value="C:membrane"/>
    <property type="evidence" value="ECO:0007669"/>
    <property type="project" value="UniProtKB-SubCell"/>
</dbReference>
<organism evidence="12 13">
    <name type="scientific">Rhizoctonia solani 123E</name>
    <dbReference type="NCBI Taxonomy" id="1423351"/>
    <lineage>
        <taxon>Eukaryota</taxon>
        <taxon>Fungi</taxon>
        <taxon>Dikarya</taxon>
        <taxon>Basidiomycota</taxon>
        <taxon>Agaricomycotina</taxon>
        <taxon>Agaricomycetes</taxon>
        <taxon>Cantharellales</taxon>
        <taxon>Ceratobasidiaceae</taxon>
        <taxon>Rhizoctonia</taxon>
    </lineage>
</organism>
<reference evidence="12 13" key="1">
    <citation type="submission" date="2013-12" db="EMBL/GenBank/DDBJ databases">
        <authorList>
            <person name="Cubeta M."/>
            <person name="Pakala S."/>
            <person name="Fedorova N."/>
            <person name="Thomas E."/>
            <person name="Dean R."/>
            <person name="Jabaji S."/>
            <person name="Neate S."/>
            <person name="Toda T."/>
            <person name="Tavantzis S."/>
            <person name="Vilgalys R."/>
            <person name="Bharathan N."/>
            <person name="Pakala S."/>
            <person name="Losada L.S."/>
            <person name="Zafar N."/>
            <person name="Nierman W."/>
        </authorList>
    </citation>
    <scope>NUCLEOTIDE SEQUENCE [LARGE SCALE GENOMIC DNA]</scope>
    <source>
        <strain evidence="12 13">123E</strain>
    </source>
</reference>
<feature type="transmembrane region" description="Helical" evidence="10">
    <location>
        <begin position="296"/>
        <end position="316"/>
    </location>
</feature>
<dbReference type="HOGENOM" id="CLU_001265_30_13_1"/>
<feature type="transmembrane region" description="Helical" evidence="10">
    <location>
        <begin position="425"/>
        <end position="446"/>
    </location>
</feature>
<comment type="subcellular location">
    <subcellularLocation>
        <location evidence="1">Membrane</location>
        <topology evidence="1">Multi-pass membrane protein</topology>
    </subcellularLocation>
</comment>
<feature type="transmembrane region" description="Helical" evidence="10">
    <location>
        <begin position="139"/>
        <end position="158"/>
    </location>
</feature>
<feature type="transmembrane region" description="Helical" evidence="10">
    <location>
        <begin position="104"/>
        <end position="127"/>
    </location>
</feature>
<feature type="region of interest" description="Disordered" evidence="9">
    <location>
        <begin position="490"/>
        <end position="516"/>
    </location>
</feature>
<gene>
    <name evidence="12" type="ORF">V565_078150</name>
</gene>
<dbReference type="NCBIfam" id="TIGR00879">
    <property type="entry name" value="SP"/>
    <property type="match status" value="1"/>
</dbReference>
<evidence type="ECO:0000313" key="12">
    <source>
        <dbReference type="EMBL" id="KEP50537.1"/>
    </source>
</evidence>
<feature type="transmembrane region" description="Helical" evidence="10">
    <location>
        <begin position="170"/>
        <end position="193"/>
    </location>
</feature>
<evidence type="ECO:0000256" key="8">
    <source>
        <dbReference type="RuleBase" id="RU003346"/>
    </source>
</evidence>
<dbReference type="Gene3D" id="1.20.1250.20">
    <property type="entry name" value="MFS general substrate transporter like domains"/>
    <property type="match status" value="1"/>
</dbReference>
<dbReference type="Pfam" id="PF00083">
    <property type="entry name" value="Sugar_tr"/>
    <property type="match status" value="1"/>
</dbReference>
<keyword evidence="6 10" id="KW-0472">Membrane</keyword>
<sequence length="516" mass="56951">MGYQLNSWVYCISAAMTMILYGFDASSFNAVQGYAEWKEYFHHPGANVVGSVTTAYTVAAIVGGFFISPWMSDTFGRRANIIVGSILVIAATCLQTFAPRVIGAFIAGRAIIGLGQGIALPGAATYISEVAPTEIRGKVLSFYQLFYSVGSFICFWVSFGTTKTPQLGEWRWKTVVFLQIVAPIALLATIPFAPESPRWLVQHDKIDQARDCLRKVRAESEVEAELLSIREAIAFENQQMSGVSYKLFFTDPSIRWRFFLACVINFGQQATGQGSLNNYSTIIYQKVFASNSTIQLINALNATMGILFTLNATWMVERFGRRQILVGGALGQALCMFIVTLVGSQTPTTPTGGKSMGVAVAIVILLFSFILFYKPSWGATVWIYSSEIFSMKVRATGVAMATQTQNVANAILQQAFPVFLEKAKWYTFFFFMGFNLFLAAFCYFLLPETKGVALEDIDTLFGGQNHREAGERIEQNGEMEAVEKGALGARPKFDADDRSGSDSIEKETAQHLERKA</sequence>
<dbReference type="PROSITE" id="PS00217">
    <property type="entry name" value="SUGAR_TRANSPORT_2"/>
    <property type="match status" value="1"/>
</dbReference>
<evidence type="ECO:0000256" key="9">
    <source>
        <dbReference type="SAM" id="MobiDB-lite"/>
    </source>
</evidence>
<keyword evidence="5 10" id="KW-1133">Transmembrane helix</keyword>
<dbReference type="PRINTS" id="PR00171">
    <property type="entry name" value="SUGRTRNSPORT"/>
</dbReference>
<evidence type="ECO:0000256" key="7">
    <source>
        <dbReference type="ARBA" id="ARBA00049119"/>
    </source>
</evidence>
<feature type="transmembrane region" description="Helical" evidence="10">
    <location>
        <begin position="7"/>
        <end position="28"/>
    </location>
</feature>
<dbReference type="OrthoDB" id="508119at2759"/>
<feature type="transmembrane region" description="Helical" evidence="10">
    <location>
        <begin position="322"/>
        <end position="343"/>
    </location>
</feature>
<proteinExistence type="inferred from homology"/>
<keyword evidence="13" id="KW-1185">Reference proteome</keyword>
<evidence type="ECO:0000256" key="5">
    <source>
        <dbReference type="ARBA" id="ARBA00022989"/>
    </source>
</evidence>
<dbReference type="InterPro" id="IPR020846">
    <property type="entry name" value="MFS_dom"/>
</dbReference>
<comment type="caution">
    <text evidence="12">The sequence shown here is derived from an EMBL/GenBank/DDBJ whole genome shotgun (WGS) entry which is preliminary data.</text>
</comment>
<dbReference type="InterPro" id="IPR003663">
    <property type="entry name" value="Sugar/inositol_transpt"/>
</dbReference>
<dbReference type="PANTHER" id="PTHR48022">
    <property type="entry name" value="PLASTIDIC GLUCOSE TRANSPORTER 4"/>
    <property type="match status" value="1"/>
</dbReference>
<dbReference type="PROSITE" id="PS50850">
    <property type="entry name" value="MFS"/>
    <property type="match status" value="1"/>
</dbReference>
<keyword evidence="4 10" id="KW-0812">Transmembrane</keyword>
<dbReference type="InterPro" id="IPR005828">
    <property type="entry name" value="MFS_sugar_transport-like"/>
</dbReference>